<evidence type="ECO:0008006" key="6">
    <source>
        <dbReference type="Google" id="ProtNLM"/>
    </source>
</evidence>
<evidence type="ECO:0000256" key="3">
    <source>
        <dbReference type="SAM" id="MobiDB-lite"/>
    </source>
</evidence>
<feature type="coiled-coil region" evidence="2">
    <location>
        <begin position="631"/>
        <end position="682"/>
    </location>
</feature>
<dbReference type="Proteomes" id="UP001210925">
    <property type="component" value="Unassembled WGS sequence"/>
</dbReference>
<protein>
    <recommendedName>
        <fullName evidence="6">Coiled-coil domain-containing protein 146</fullName>
    </recommendedName>
</protein>
<dbReference type="PANTHER" id="PTHR32083:SF34">
    <property type="entry name" value="COILED-COIL DOMAIN-CONTAINING PROTEIN 146"/>
    <property type="match status" value="1"/>
</dbReference>
<evidence type="ECO:0000313" key="4">
    <source>
        <dbReference type="EMBL" id="KAJ3255643.1"/>
    </source>
</evidence>
<organism evidence="4 5">
    <name type="scientific">Boothiomyces macroporosus</name>
    <dbReference type="NCBI Taxonomy" id="261099"/>
    <lineage>
        <taxon>Eukaryota</taxon>
        <taxon>Fungi</taxon>
        <taxon>Fungi incertae sedis</taxon>
        <taxon>Chytridiomycota</taxon>
        <taxon>Chytridiomycota incertae sedis</taxon>
        <taxon>Chytridiomycetes</taxon>
        <taxon>Rhizophydiales</taxon>
        <taxon>Terramycetaceae</taxon>
        <taxon>Boothiomyces</taxon>
    </lineage>
</organism>
<reference evidence="4" key="1">
    <citation type="submission" date="2020-05" db="EMBL/GenBank/DDBJ databases">
        <title>Phylogenomic resolution of chytrid fungi.</title>
        <authorList>
            <person name="Stajich J.E."/>
            <person name="Amses K."/>
            <person name="Simmons R."/>
            <person name="Seto K."/>
            <person name="Myers J."/>
            <person name="Bonds A."/>
            <person name="Quandt C.A."/>
            <person name="Barry K."/>
            <person name="Liu P."/>
            <person name="Grigoriev I."/>
            <person name="Longcore J.E."/>
            <person name="James T.Y."/>
        </authorList>
    </citation>
    <scope>NUCLEOTIDE SEQUENCE</scope>
    <source>
        <strain evidence="4">PLAUS21</strain>
    </source>
</reference>
<gene>
    <name evidence="4" type="ORF">HK103_006168</name>
</gene>
<dbReference type="GO" id="GO:0005856">
    <property type="term" value="C:cytoskeleton"/>
    <property type="evidence" value="ECO:0007669"/>
    <property type="project" value="TreeGrafter"/>
</dbReference>
<sequence>MAETAEEDAKLKDSKAPETQVLDIDDEDHQGDYYLSGLFNIESSPGYKALDALKTKKDVTEERINKYKKAFIDLHGFLLSLTAFEKEMSETFRNTLQDMTMQRLEKDRAISLQFTGNAEIGDLKRELLKAQNEVDMAIDRESKLQLDIEELSKTKQDLIHDIEEIRRHKADMLEPQLIAATKELKIDLLQRRQQVENLQKDMEEKQAAYEIVMQERSRAEAEREKHSIAFVKASETPIKILKQIEVLRDAMNSLTAENLKQQTISSSLDKEIERLGKKKKDLEEMRIGLSAAYEERRGLIIQMERQVDDIFKEHELAKEQLAFQRAERVRLDLSLRKHVYDIKREHDLVLRVIREKDTFLKLYRRLELTVNNIKLSTPATIKHGIDLQRQLEAIRNDEKHYKKEVQRLRQAIDVSTYEFLQQDRVEKAESEELEEQFMVNKKLEAELDTAIKEASLVARAVEEIKLEKDLRSREVIRAQVRIRSLKNDNATQDIALVDAAKRCNETVTRVKEFMALYELVKNERNKYRRRQENSAAYALRDSLRNEANKLMLQYRDKRDQIEHRLTRIEALNSNINAAEEEMQVLKARYEQSVKDRNMAGVHLLDRNDELCILYERINVKKEIMSKGAAALADRNDEIRKLQLILAESKRQLELQKQKKPIIAELDKEIAKLDKKKTELMELTLTLGGQMENPSDENRCRNLGGVDPTQEELTKKIEKLENLLSIQEESILEKDLILEEVSALVERLKMQTVDSKDETHTTTTEINELTKRIKNITKKTMAKVSELAMHQAMAMSLYRETSEKECLLDEAKSRLESGDIPLDQIEGDFIREERKRQQRKAKLQALKEKRERIANGRFIELEDDFYLHGKVKTTAEPRPNAYIPETTGLGQLPIPKPYGEHSPFKPQEPGAQLRHYKKPSVQSIEI</sequence>
<feature type="coiled-coil region" evidence="2">
    <location>
        <begin position="265"/>
        <end position="320"/>
    </location>
</feature>
<feature type="region of interest" description="Disordered" evidence="3">
    <location>
        <begin position="876"/>
        <end position="925"/>
    </location>
</feature>
<feature type="coiled-coil region" evidence="2">
    <location>
        <begin position="540"/>
        <end position="595"/>
    </location>
</feature>
<accession>A0AAD5UIA3</accession>
<keyword evidence="5" id="KW-1185">Reference proteome</keyword>
<feature type="coiled-coil region" evidence="2">
    <location>
        <begin position="391"/>
        <end position="460"/>
    </location>
</feature>
<evidence type="ECO:0000313" key="5">
    <source>
        <dbReference type="Proteomes" id="UP001210925"/>
    </source>
</evidence>
<proteinExistence type="predicted"/>
<dbReference type="PANTHER" id="PTHR32083">
    <property type="entry name" value="CILIA AND FLAGELLA-ASSOCIATED PROTEIN 58-RELATED"/>
    <property type="match status" value="1"/>
</dbReference>
<keyword evidence="1 2" id="KW-0175">Coiled coil</keyword>
<comment type="caution">
    <text evidence="4">The sequence shown here is derived from an EMBL/GenBank/DDBJ whole genome shotgun (WGS) entry which is preliminary data.</text>
</comment>
<evidence type="ECO:0000256" key="1">
    <source>
        <dbReference type="ARBA" id="ARBA00023054"/>
    </source>
</evidence>
<dbReference type="AlphaFoldDB" id="A0AAD5UIA3"/>
<feature type="coiled-coil region" evidence="2">
    <location>
        <begin position="120"/>
        <end position="222"/>
    </location>
</feature>
<dbReference type="EMBL" id="JADGKB010000063">
    <property type="protein sequence ID" value="KAJ3255643.1"/>
    <property type="molecule type" value="Genomic_DNA"/>
</dbReference>
<evidence type="ECO:0000256" key="2">
    <source>
        <dbReference type="SAM" id="Coils"/>
    </source>
</evidence>
<name>A0AAD5UIA3_9FUNG</name>